<dbReference type="AlphaFoldDB" id="A0A6F9XM82"/>
<evidence type="ECO:0000256" key="1">
    <source>
        <dbReference type="SAM" id="Phobius"/>
    </source>
</evidence>
<accession>A0A6F9XM82</accession>
<keyword evidence="1" id="KW-0812">Transmembrane</keyword>
<organism evidence="2">
    <name type="scientific">Ligilactobacillus agilis</name>
    <dbReference type="NCBI Taxonomy" id="1601"/>
    <lineage>
        <taxon>Bacteria</taxon>
        <taxon>Bacillati</taxon>
        <taxon>Bacillota</taxon>
        <taxon>Bacilli</taxon>
        <taxon>Lactobacillales</taxon>
        <taxon>Lactobacillaceae</taxon>
        <taxon>Ligilactobacillus</taxon>
    </lineage>
</organism>
<protein>
    <submittedName>
        <fullName evidence="2">Uncharacterized protein</fullName>
    </submittedName>
</protein>
<comment type="caution">
    <text evidence="2">The sequence shown here is derived from an EMBL/GenBank/DDBJ whole genome shotgun (WGS) entry which is preliminary data.</text>
</comment>
<keyword evidence="1" id="KW-1133">Transmembrane helix</keyword>
<reference evidence="2" key="1">
    <citation type="submission" date="2019-10" db="EMBL/GenBank/DDBJ databases">
        <title>Lactobacillus agilis SY212 Whole Genome Sequencing Project.</title>
        <authorList>
            <person name="Suzuki S."/>
            <person name="Endo A."/>
            <person name="Maeno S."/>
            <person name="Shiwa Y."/>
            <person name="Matsutani M."/>
            <person name="Kajikawa A."/>
        </authorList>
    </citation>
    <scope>NUCLEOTIDE SEQUENCE</scope>
    <source>
        <strain evidence="2">SY212</strain>
    </source>
</reference>
<dbReference type="EMBL" id="BLAM01000126">
    <property type="protein sequence ID" value="GET06270.1"/>
    <property type="molecule type" value="Genomic_DNA"/>
</dbReference>
<dbReference type="Proteomes" id="UP000494265">
    <property type="component" value="Unassembled WGS sequence"/>
</dbReference>
<evidence type="ECO:0000313" key="2">
    <source>
        <dbReference type="EMBL" id="GET06270.1"/>
    </source>
</evidence>
<keyword evidence="1" id="KW-0472">Membrane</keyword>
<sequence length="180" mass="20964">MVSMTIIFFVTAMVLVAILFYLVIYAFVMDLNVAKEIIINAITLFMSRKHRNEFTREYYRLLNMFLKDAATEIVQTKDKELAIDLGIDDLSKIKLFKKTLTDVMHDENCEFVSYDDVKYYLREQKTFNFINQIYILLHSNSQILGEVNGRSLSSLASLVFAEHVEGNRVDNFQKMYNAIA</sequence>
<gene>
    <name evidence="2" type="ORF">SY212_13000</name>
</gene>
<name>A0A6F9XM82_9LACO</name>
<proteinExistence type="predicted"/>
<feature type="transmembrane region" description="Helical" evidence="1">
    <location>
        <begin position="6"/>
        <end position="28"/>
    </location>
</feature>